<evidence type="ECO:0000256" key="2">
    <source>
        <dbReference type="SAM" id="MobiDB-lite"/>
    </source>
</evidence>
<feature type="compositionally biased region" description="Basic and acidic residues" evidence="2">
    <location>
        <begin position="620"/>
        <end position="630"/>
    </location>
</feature>
<dbReference type="Proteomes" id="UP000054279">
    <property type="component" value="Unassembled WGS sequence"/>
</dbReference>
<dbReference type="InterPro" id="IPR036322">
    <property type="entry name" value="WD40_repeat_dom_sf"/>
</dbReference>
<keyword evidence="4" id="KW-1185">Reference proteome</keyword>
<sequence length="746" mass="80741">MSLAITTNTALSLTDGAFSKRQTNSNDFQTVFTQISPIAQTWSHDNQIIYVASSKAIHSFTPGKEDFTTVYQATKGSPLQPTLVSRDKSSIIFAQGSNIQLLNVGITPAKVSGSLIGHSTPITSLSLSHDSTLLASSSASGTLCVHNLAHNSLTVLKGFSSGTSSKNIICSFHPHTRTRLLIGSGKTLTVYDVSRPTAPIKSIQLAERDSSGVIPSLGHVVAISCSPFSKGLTAVAFNSGSLALVDLEKERSLLKVLQLKVPIACMTFSTDGAFIILGTENGKIIIKEWKSSASDHRTLSIGAAKGERIMDLAIHRRINKTPSAGSSPTATKITTTSLKPAPLGQQNPNQASPLPRPLPRPSPDPTAKARIATPLKRTSSDTRVKRTFSPPKASTSDDEGDISVQMDTLIGHKNEYKNENHPTEQRIPSAKVRSASTTSSSTVSGMKARLSPTISSQRTAKSPISSKTTTKTTISKVTSPKSRKSSSPISPTRQPASATSTQQVPSSHLAEGSRKKSVPSTTVPHRNESRNTTPALSLSRLPTPDLPSMDNPTPLWPRKPAQARPGISTPDLDRWFEAGQTKESRVKDGGAKRVGFAALDDAQEPNTPNTAASQSTESHNISERENKDSVEEGSSMTPSISISPMRRSQVYPDSLQISPRRPTSAADSIPTSGVEVWMRTLMSDMVYDYRHEMKEDIKGLHLDLLRLGRNWKNELRLLMDEYVGDLRELREENTRLRKENERLRGL</sequence>
<evidence type="ECO:0000313" key="3">
    <source>
        <dbReference type="EMBL" id="KIJ44383.1"/>
    </source>
</evidence>
<keyword evidence="1" id="KW-0175">Coiled coil</keyword>
<feature type="compositionally biased region" description="Low complexity" evidence="2">
    <location>
        <begin position="429"/>
        <end position="444"/>
    </location>
</feature>
<dbReference type="InterPro" id="IPR001680">
    <property type="entry name" value="WD40_rpt"/>
</dbReference>
<name>A0A0C9UN29_SPHS4</name>
<dbReference type="Gene3D" id="2.130.10.10">
    <property type="entry name" value="YVTN repeat-like/Quinoprotein amine dehydrogenase"/>
    <property type="match status" value="1"/>
</dbReference>
<feature type="compositionally biased region" description="Polar residues" evidence="2">
    <location>
        <begin position="604"/>
        <end position="619"/>
    </location>
</feature>
<dbReference type="GO" id="GO:0005737">
    <property type="term" value="C:cytoplasm"/>
    <property type="evidence" value="ECO:0007669"/>
    <property type="project" value="TreeGrafter"/>
</dbReference>
<dbReference type="GO" id="GO:0000922">
    <property type="term" value="C:spindle pole"/>
    <property type="evidence" value="ECO:0007669"/>
    <property type="project" value="TreeGrafter"/>
</dbReference>
<evidence type="ECO:0000313" key="4">
    <source>
        <dbReference type="Proteomes" id="UP000054279"/>
    </source>
</evidence>
<feature type="compositionally biased region" description="Low complexity" evidence="2">
    <location>
        <begin position="461"/>
        <end position="491"/>
    </location>
</feature>
<feature type="compositionally biased region" description="Polar residues" evidence="2">
    <location>
        <begin position="320"/>
        <end position="351"/>
    </location>
</feature>
<gene>
    <name evidence="3" type="ORF">M422DRAFT_252391</name>
</gene>
<feature type="compositionally biased region" description="Polar residues" evidence="2">
    <location>
        <begin position="492"/>
        <end position="506"/>
    </location>
</feature>
<dbReference type="EMBL" id="KN837118">
    <property type="protein sequence ID" value="KIJ44383.1"/>
    <property type="molecule type" value="Genomic_DNA"/>
</dbReference>
<evidence type="ECO:0000256" key="1">
    <source>
        <dbReference type="SAM" id="Coils"/>
    </source>
</evidence>
<feature type="compositionally biased region" description="Basic and acidic residues" evidence="2">
    <location>
        <begin position="410"/>
        <end position="424"/>
    </location>
</feature>
<dbReference type="Pfam" id="PF00400">
    <property type="entry name" value="WD40"/>
    <property type="match status" value="1"/>
</dbReference>
<feature type="region of interest" description="Disordered" evidence="2">
    <location>
        <begin position="318"/>
        <end position="573"/>
    </location>
</feature>
<dbReference type="HOGENOM" id="CLU_020126_0_0_1"/>
<accession>A0A0C9UN29</accession>
<dbReference type="SMART" id="SM00320">
    <property type="entry name" value="WD40"/>
    <property type="match status" value="3"/>
</dbReference>
<dbReference type="OrthoDB" id="1602884at2759"/>
<feature type="coiled-coil region" evidence="1">
    <location>
        <begin position="712"/>
        <end position="746"/>
    </location>
</feature>
<dbReference type="GO" id="GO:0036064">
    <property type="term" value="C:ciliary basal body"/>
    <property type="evidence" value="ECO:0007669"/>
    <property type="project" value="TreeGrafter"/>
</dbReference>
<dbReference type="GO" id="GO:0007020">
    <property type="term" value="P:microtubule nucleation"/>
    <property type="evidence" value="ECO:0007669"/>
    <property type="project" value="TreeGrafter"/>
</dbReference>
<dbReference type="InterPro" id="IPR015943">
    <property type="entry name" value="WD40/YVTN_repeat-like_dom_sf"/>
</dbReference>
<organism evidence="3 4">
    <name type="scientific">Sphaerobolus stellatus (strain SS14)</name>
    <dbReference type="NCBI Taxonomy" id="990650"/>
    <lineage>
        <taxon>Eukaryota</taxon>
        <taxon>Fungi</taxon>
        <taxon>Dikarya</taxon>
        <taxon>Basidiomycota</taxon>
        <taxon>Agaricomycotina</taxon>
        <taxon>Agaricomycetes</taxon>
        <taxon>Phallomycetidae</taxon>
        <taxon>Geastrales</taxon>
        <taxon>Sphaerobolaceae</taxon>
        <taxon>Sphaerobolus</taxon>
    </lineage>
</organism>
<dbReference type="AlphaFoldDB" id="A0A0C9UN29"/>
<feature type="compositionally biased region" description="Pro residues" evidence="2">
    <location>
        <begin position="354"/>
        <end position="364"/>
    </location>
</feature>
<dbReference type="PANTHER" id="PTHR44414:SF1">
    <property type="entry name" value="PROTEIN NEDD1"/>
    <property type="match status" value="1"/>
</dbReference>
<dbReference type="GO" id="GO:0000278">
    <property type="term" value="P:mitotic cell cycle"/>
    <property type="evidence" value="ECO:0007669"/>
    <property type="project" value="TreeGrafter"/>
</dbReference>
<dbReference type="GO" id="GO:0043015">
    <property type="term" value="F:gamma-tubulin binding"/>
    <property type="evidence" value="ECO:0007669"/>
    <property type="project" value="TreeGrafter"/>
</dbReference>
<dbReference type="SUPFAM" id="SSF50978">
    <property type="entry name" value="WD40 repeat-like"/>
    <property type="match status" value="1"/>
</dbReference>
<dbReference type="InterPro" id="IPR052818">
    <property type="entry name" value="NEDD1_Spindle_Assembly"/>
</dbReference>
<evidence type="ECO:0008006" key="5">
    <source>
        <dbReference type="Google" id="ProtNLM"/>
    </source>
</evidence>
<feature type="compositionally biased region" description="Low complexity" evidence="2">
    <location>
        <begin position="634"/>
        <end position="645"/>
    </location>
</feature>
<reference evidence="3 4" key="1">
    <citation type="submission" date="2014-06" db="EMBL/GenBank/DDBJ databases">
        <title>Evolutionary Origins and Diversification of the Mycorrhizal Mutualists.</title>
        <authorList>
            <consortium name="DOE Joint Genome Institute"/>
            <consortium name="Mycorrhizal Genomics Consortium"/>
            <person name="Kohler A."/>
            <person name="Kuo A."/>
            <person name="Nagy L.G."/>
            <person name="Floudas D."/>
            <person name="Copeland A."/>
            <person name="Barry K.W."/>
            <person name="Cichocki N."/>
            <person name="Veneault-Fourrey C."/>
            <person name="LaButti K."/>
            <person name="Lindquist E.A."/>
            <person name="Lipzen A."/>
            <person name="Lundell T."/>
            <person name="Morin E."/>
            <person name="Murat C."/>
            <person name="Riley R."/>
            <person name="Ohm R."/>
            <person name="Sun H."/>
            <person name="Tunlid A."/>
            <person name="Henrissat B."/>
            <person name="Grigoriev I.V."/>
            <person name="Hibbett D.S."/>
            <person name="Martin F."/>
        </authorList>
    </citation>
    <scope>NUCLEOTIDE SEQUENCE [LARGE SCALE GENOMIC DNA]</scope>
    <source>
        <strain evidence="3 4">SS14</strain>
    </source>
</reference>
<feature type="compositionally biased region" description="Polar residues" evidence="2">
    <location>
        <begin position="518"/>
        <end position="536"/>
    </location>
</feature>
<proteinExistence type="predicted"/>
<dbReference type="PANTHER" id="PTHR44414">
    <property type="entry name" value="PROTEIN NEDD1"/>
    <property type="match status" value="1"/>
</dbReference>
<dbReference type="GO" id="GO:0005814">
    <property type="term" value="C:centriole"/>
    <property type="evidence" value="ECO:0007669"/>
    <property type="project" value="TreeGrafter"/>
</dbReference>
<feature type="region of interest" description="Disordered" evidence="2">
    <location>
        <begin position="597"/>
        <end position="647"/>
    </location>
</feature>
<protein>
    <recommendedName>
        <fullName evidence="5">WD40 repeat-like protein</fullName>
    </recommendedName>
</protein>